<dbReference type="Proteomes" id="UP000179734">
    <property type="component" value="Unassembled WGS sequence"/>
</dbReference>
<sequence>MVMGFEELGDDELIRWLGGWIANVAGTVDVAAAGDTENAGKITVSIQGDLVRLELNQAAKRMQPDSLSRAIERGYVQAYREALHQVGQVFDRIEQDVAGNAVLRRRIRRIREEHRDRSGLRRMLKRQAQRQEPTWDPAADPLRHRI</sequence>
<feature type="region of interest" description="Disordered" evidence="1">
    <location>
        <begin position="118"/>
        <end position="146"/>
    </location>
</feature>
<proteinExistence type="predicted"/>
<reference evidence="2 3" key="1">
    <citation type="submission" date="2016-10" db="EMBL/GenBank/DDBJ databases">
        <title>Genome sequence of Mycobacterium talmonii.</title>
        <authorList>
            <person name="Greninger A.L."/>
            <person name="Elliott B."/>
            <person name="Vasireddy S."/>
            <person name="Vasireddy R."/>
        </authorList>
    </citation>
    <scope>NUCLEOTIDE SEQUENCE [LARGE SCALE GENOMIC DNA]</scope>
    <source>
        <strain evidence="3">NE-TNMC-100812</strain>
    </source>
</reference>
<protein>
    <submittedName>
        <fullName evidence="2">Uncharacterized protein</fullName>
    </submittedName>
</protein>
<evidence type="ECO:0000256" key="1">
    <source>
        <dbReference type="SAM" id="MobiDB-lite"/>
    </source>
</evidence>
<evidence type="ECO:0000313" key="2">
    <source>
        <dbReference type="EMBL" id="OHU82913.1"/>
    </source>
</evidence>
<name>A0A1S1MK26_9MYCO</name>
<dbReference type="EMBL" id="MLQM01000307">
    <property type="protein sequence ID" value="OHU82913.1"/>
    <property type="molecule type" value="Genomic_DNA"/>
</dbReference>
<organism evidence="2 3">
    <name type="scientific">Mycobacterium talmoniae</name>
    <dbReference type="NCBI Taxonomy" id="1858794"/>
    <lineage>
        <taxon>Bacteria</taxon>
        <taxon>Bacillati</taxon>
        <taxon>Actinomycetota</taxon>
        <taxon>Actinomycetes</taxon>
        <taxon>Mycobacteriales</taxon>
        <taxon>Mycobacteriaceae</taxon>
        <taxon>Mycobacterium</taxon>
    </lineage>
</organism>
<comment type="caution">
    <text evidence="2">The sequence shown here is derived from an EMBL/GenBank/DDBJ whole genome shotgun (WGS) entry which is preliminary data.</text>
</comment>
<accession>A0A1S1MK26</accession>
<evidence type="ECO:0000313" key="3">
    <source>
        <dbReference type="Proteomes" id="UP000179734"/>
    </source>
</evidence>
<keyword evidence="3" id="KW-1185">Reference proteome</keyword>
<dbReference type="AlphaFoldDB" id="A0A1S1MK26"/>
<gene>
    <name evidence="2" type="ORF">BKN37_26835</name>
</gene>